<dbReference type="AlphaFoldDB" id="A0A5J6J486"/>
<name>A0A5J6J486_STRVI</name>
<evidence type="ECO:0000256" key="3">
    <source>
        <dbReference type="PROSITE-ProRule" id="PRU00339"/>
    </source>
</evidence>
<dbReference type="SUPFAM" id="SSF48452">
    <property type="entry name" value="TPR-like"/>
    <property type="match status" value="3"/>
</dbReference>
<dbReference type="InterPro" id="IPR050498">
    <property type="entry name" value="Ycf3"/>
</dbReference>
<dbReference type="Pfam" id="PF13191">
    <property type="entry name" value="AAA_16"/>
    <property type="match status" value="1"/>
</dbReference>
<organism evidence="6 7">
    <name type="scientific">Streptomyces vinaceus</name>
    <dbReference type="NCBI Taxonomy" id="1960"/>
    <lineage>
        <taxon>Bacteria</taxon>
        <taxon>Bacillati</taxon>
        <taxon>Actinomycetota</taxon>
        <taxon>Actinomycetes</taxon>
        <taxon>Kitasatosporales</taxon>
        <taxon>Streptomycetaceae</taxon>
        <taxon>Streptomyces</taxon>
    </lineage>
</organism>
<dbReference type="Pfam" id="PF07719">
    <property type="entry name" value="TPR_2"/>
    <property type="match status" value="1"/>
</dbReference>
<dbReference type="InterPro" id="IPR027417">
    <property type="entry name" value="P-loop_NTPase"/>
</dbReference>
<proteinExistence type="predicted"/>
<feature type="repeat" description="TPR" evidence="3">
    <location>
        <begin position="945"/>
        <end position="978"/>
    </location>
</feature>
<evidence type="ECO:0000256" key="2">
    <source>
        <dbReference type="ARBA" id="ARBA00022803"/>
    </source>
</evidence>
<dbReference type="Proteomes" id="UP000325563">
    <property type="component" value="Chromosome"/>
</dbReference>
<dbReference type="Pfam" id="PF13414">
    <property type="entry name" value="TPR_11"/>
    <property type="match status" value="1"/>
</dbReference>
<dbReference type="PANTHER" id="PTHR44858:SF1">
    <property type="entry name" value="UDP-N-ACETYLGLUCOSAMINE--PEPTIDE N-ACETYLGLUCOSAMINYLTRANSFERASE SPINDLY-RELATED"/>
    <property type="match status" value="1"/>
</dbReference>
<evidence type="ECO:0000256" key="4">
    <source>
        <dbReference type="SAM" id="MobiDB-lite"/>
    </source>
</evidence>
<dbReference type="InterPro" id="IPR041664">
    <property type="entry name" value="AAA_16"/>
</dbReference>
<sequence>MAPRPTASCHGARAPPRPRRPLVMWQESARCRTAPAPVGQHGGRAGRVVGKGLWMAGRGPSRQELIRRRRSNTFIGRQGEVTAFRDALAQSPDEAAQFLFHIRGPAGVGKSTLVRQLETIAREGQAVTAYVDESVADVIETMEVVSAHFSQQGVALKGFDKLLATYRQRRHEADVGMAAAAGGADAAAGSAPSPSPSPSSLIASQLGLVGLGMLPGVGAFTGAVDPNHVAAGADRVKALLSTRLRSHGDVELVMSPLDILTPVFLEELGEVARKHPWITLFFDTYERTGPMLDTWLRDVLVSDRYGELPANVLVVLAGQSRLAARCWEDWYDLVTDWPLEVFTEAEARRLLAGKGVTDERVVEVILQLSGRLPVLVSTLGEAQPGSVEEIGDPSGTAVERFLKWETDPARRAAALACAFPQELDEDVYRAAVEEEAAELFGWLRSMPFVTERSGHCRYHEVVRGAMLRLRRRQSPAGWERLHTRLADAFQVRRERLEEAVTPADGWWSDETWRGHRLQETYHRLCADPRAALPAASRELVDAYDHGITTLHRWVQVWIQAGRDTQGTELADWGERLRTALEQQDAGVATLTLLLSRGALDAAGQALALTLRGRDHRNAERYPQALTDYARALALDPGTERAHYGRGRTHELTERFEEAIGDYTRAIELDPAYIWSIGNRGVCHRAIGQYEEALADFARVLDLDPDAHWALTHRGVLHRLTERYDEALADFERAIEIKPDSAWALANLGFVLNSTGRHKEALAALDQAVGFSPDYAWARLIRGRSHRGLARYEEALTDFTRAVELKPDDPVALAGLGEVLRLTERHPEALDALDRALELKADYAWALASRGEIHAAMGEYGRALDGFDRAIELSRDYQWALTRRGRLLLLLGRHEEALVDYTRALGLGSDEPRVFAERGDVFRMLGRFEEALSDYDRADELRPGSFMTSVRRGVVRRLLGRYEEALAELTRAIALEPDDTWAHYETAVVLHALHRPDRDRHLARVVDIVGPGSPDAPPRSAADIGNLLLTQCLRLRWAEARQYLADFLDGDPTRGTVHELLMALRSLTPVIASAEPRIEELCRAVQERLGPPS</sequence>
<keyword evidence="7" id="KW-1185">Reference proteome</keyword>
<protein>
    <submittedName>
        <fullName evidence="6">Tetratricopeptide repeat protein</fullName>
    </submittedName>
</protein>
<evidence type="ECO:0000256" key="1">
    <source>
        <dbReference type="ARBA" id="ARBA00022737"/>
    </source>
</evidence>
<dbReference type="EMBL" id="CP023692">
    <property type="protein sequence ID" value="QEV45650.1"/>
    <property type="molecule type" value="Genomic_DNA"/>
</dbReference>
<dbReference type="InterPro" id="IPR019734">
    <property type="entry name" value="TPR_rpt"/>
</dbReference>
<feature type="repeat" description="TPR" evidence="3">
    <location>
        <begin position="639"/>
        <end position="672"/>
    </location>
</feature>
<feature type="repeat" description="TPR" evidence="3">
    <location>
        <begin position="775"/>
        <end position="808"/>
    </location>
</feature>
<feature type="repeat" description="TPR" evidence="3">
    <location>
        <begin position="843"/>
        <end position="876"/>
    </location>
</feature>
<dbReference type="PROSITE" id="PS50005">
    <property type="entry name" value="TPR"/>
    <property type="match status" value="10"/>
</dbReference>
<dbReference type="Gene3D" id="1.25.40.10">
    <property type="entry name" value="Tetratricopeptide repeat domain"/>
    <property type="match status" value="4"/>
</dbReference>
<keyword evidence="2 3" id="KW-0802">TPR repeat</keyword>
<evidence type="ECO:0000313" key="7">
    <source>
        <dbReference type="Proteomes" id="UP000325563"/>
    </source>
</evidence>
<accession>A0A5J6J486</accession>
<feature type="repeat" description="TPR" evidence="3">
    <location>
        <begin position="809"/>
        <end position="842"/>
    </location>
</feature>
<feature type="repeat" description="TPR" evidence="3">
    <location>
        <begin position="741"/>
        <end position="774"/>
    </location>
</feature>
<dbReference type="SUPFAM" id="SSF52540">
    <property type="entry name" value="P-loop containing nucleoside triphosphate hydrolases"/>
    <property type="match status" value="1"/>
</dbReference>
<dbReference type="InterPro" id="IPR011990">
    <property type="entry name" value="TPR-like_helical_dom_sf"/>
</dbReference>
<reference evidence="6 7" key="1">
    <citation type="submission" date="2017-09" db="EMBL/GenBank/DDBJ databases">
        <authorList>
            <person name="Lee N."/>
            <person name="Cho B.-K."/>
        </authorList>
    </citation>
    <scope>NUCLEOTIDE SEQUENCE [LARGE SCALE GENOMIC DNA]</scope>
    <source>
        <strain evidence="6 7">ATCC 27476</strain>
    </source>
</reference>
<evidence type="ECO:0000313" key="6">
    <source>
        <dbReference type="EMBL" id="QEV45650.1"/>
    </source>
</evidence>
<dbReference type="GO" id="GO:0009279">
    <property type="term" value="C:cell outer membrane"/>
    <property type="evidence" value="ECO:0007669"/>
    <property type="project" value="TreeGrafter"/>
</dbReference>
<feature type="repeat" description="TPR" evidence="3">
    <location>
        <begin position="673"/>
        <end position="706"/>
    </location>
</feature>
<feature type="repeat" description="TPR" evidence="3">
    <location>
        <begin position="911"/>
        <end position="944"/>
    </location>
</feature>
<feature type="region of interest" description="Disordered" evidence="4">
    <location>
        <begin position="1"/>
        <end position="20"/>
    </location>
</feature>
<gene>
    <name evidence="6" type="ORF">CP980_11680</name>
</gene>
<dbReference type="Pfam" id="PF13432">
    <property type="entry name" value="TPR_16"/>
    <property type="match status" value="3"/>
</dbReference>
<dbReference type="SMART" id="SM00028">
    <property type="entry name" value="TPR"/>
    <property type="match status" value="11"/>
</dbReference>
<keyword evidence="1" id="KW-0677">Repeat</keyword>
<dbReference type="Pfam" id="PF13424">
    <property type="entry name" value="TPR_12"/>
    <property type="match status" value="1"/>
</dbReference>
<dbReference type="PANTHER" id="PTHR44858">
    <property type="entry name" value="TETRATRICOPEPTIDE REPEAT PROTEIN 6"/>
    <property type="match status" value="1"/>
</dbReference>
<evidence type="ECO:0000259" key="5">
    <source>
        <dbReference type="Pfam" id="PF13191"/>
    </source>
</evidence>
<dbReference type="GO" id="GO:0046813">
    <property type="term" value="P:receptor-mediated virion attachment to host cell"/>
    <property type="evidence" value="ECO:0007669"/>
    <property type="project" value="TreeGrafter"/>
</dbReference>
<feature type="repeat" description="TPR" evidence="3">
    <location>
        <begin position="605"/>
        <end position="638"/>
    </location>
</feature>
<dbReference type="InterPro" id="IPR013105">
    <property type="entry name" value="TPR_2"/>
</dbReference>
<feature type="repeat" description="TPR" evidence="3">
    <location>
        <begin position="707"/>
        <end position="740"/>
    </location>
</feature>
<dbReference type="KEGG" id="svn:CP980_11680"/>
<feature type="domain" description="Orc1-like AAA ATPase" evidence="5">
    <location>
        <begin position="73"/>
        <end position="151"/>
    </location>
</feature>